<dbReference type="EMBL" id="MCBS01018861">
    <property type="protein sequence ID" value="RKF80910.1"/>
    <property type="molecule type" value="Genomic_DNA"/>
</dbReference>
<protein>
    <submittedName>
        <fullName evidence="1">Uncharacterized protein</fullName>
    </submittedName>
</protein>
<sequence>MILEPLNQWPTRLSSLQTIANIHTHASFDDDKNAPSKHAQTEQFGYKFKDQNKNRVYLHCCENNSQRISTST</sequence>
<accession>A0A420J284</accession>
<evidence type="ECO:0000313" key="2">
    <source>
        <dbReference type="Proteomes" id="UP000285326"/>
    </source>
</evidence>
<name>A0A420J284_9PEZI</name>
<dbReference type="Proteomes" id="UP000285326">
    <property type="component" value="Unassembled WGS sequence"/>
</dbReference>
<evidence type="ECO:0000313" key="1">
    <source>
        <dbReference type="EMBL" id="RKF80910.1"/>
    </source>
</evidence>
<organism evidence="1 2">
    <name type="scientific">Golovinomyces cichoracearum</name>
    <dbReference type="NCBI Taxonomy" id="62708"/>
    <lineage>
        <taxon>Eukaryota</taxon>
        <taxon>Fungi</taxon>
        <taxon>Dikarya</taxon>
        <taxon>Ascomycota</taxon>
        <taxon>Pezizomycotina</taxon>
        <taxon>Leotiomycetes</taxon>
        <taxon>Erysiphales</taxon>
        <taxon>Erysiphaceae</taxon>
        <taxon>Golovinomyces</taxon>
    </lineage>
</organism>
<gene>
    <name evidence="1" type="ORF">GcM1_188013</name>
</gene>
<proteinExistence type="predicted"/>
<comment type="caution">
    <text evidence="1">The sequence shown here is derived from an EMBL/GenBank/DDBJ whole genome shotgun (WGS) entry which is preliminary data.</text>
</comment>
<dbReference type="AlphaFoldDB" id="A0A420J284"/>
<reference evidence="1 2" key="1">
    <citation type="journal article" date="2018" name="BMC Genomics">
        <title>Comparative genome analyses reveal sequence features reflecting distinct modes of host-adaptation between dicot and monocot powdery mildew.</title>
        <authorList>
            <person name="Wu Y."/>
            <person name="Ma X."/>
            <person name="Pan Z."/>
            <person name="Kale S.D."/>
            <person name="Song Y."/>
            <person name="King H."/>
            <person name="Zhang Q."/>
            <person name="Presley C."/>
            <person name="Deng X."/>
            <person name="Wei C.I."/>
            <person name="Xiao S."/>
        </authorList>
    </citation>
    <scope>NUCLEOTIDE SEQUENCE [LARGE SCALE GENOMIC DNA]</scope>
    <source>
        <strain evidence="1">UMSG1</strain>
    </source>
</reference>